<dbReference type="OrthoDB" id="9790577at2"/>
<dbReference type="InterPro" id="IPR048254">
    <property type="entry name" value="CDP_ALCOHOL_P_TRANSF_CS"/>
</dbReference>
<proteinExistence type="inferred from homology"/>
<evidence type="ECO:0000313" key="5">
    <source>
        <dbReference type="Proteomes" id="UP000323521"/>
    </source>
</evidence>
<accession>A0A3G1KV86</accession>
<dbReference type="EMBL" id="CP017634">
    <property type="protein sequence ID" value="ATW26115.1"/>
    <property type="molecule type" value="Genomic_DNA"/>
</dbReference>
<feature type="transmembrane region" description="Helical" evidence="3">
    <location>
        <begin position="153"/>
        <end position="179"/>
    </location>
</feature>
<keyword evidence="3" id="KW-1133">Transmembrane helix</keyword>
<name>A0A3G1KV86_FORW1</name>
<dbReference type="KEGG" id="fwa:DCMF_16245"/>
<dbReference type="Pfam" id="PF01066">
    <property type="entry name" value="CDP-OH_P_transf"/>
    <property type="match status" value="1"/>
</dbReference>
<protein>
    <submittedName>
        <fullName evidence="4">CDP-alcohol phosphatidyltransferase</fullName>
    </submittedName>
</protein>
<dbReference type="GO" id="GO:0008654">
    <property type="term" value="P:phospholipid biosynthetic process"/>
    <property type="evidence" value="ECO:0007669"/>
    <property type="project" value="InterPro"/>
</dbReference>
<dbReference type="InterPro" id="IPR043130">
    <property type="entry name" value="CDP-OH_PTrfase_TM_dom"/>
</dbReference>
<reference evidence="4 5" key="1">
    <citation type="submission" date="2016-10" db="EMBL/GenBank/DDBJ databases">
        <title>Complete Genome Sequence of Peptococcaceae strain DCMF.</title>
        <authorList>
            <person name="Edwards R.J."/>
            <person name="Holland S.I."/>
            <person name="Deshpande N.P."/>
            <person name="Wong Y.K."/>
            <person name="Ertan H."/>
            <person name="Manefield M."/>
            <person name="Russell T.L."/>
            <person name="Lee M.J."/>
        </authorList>
    </citation>
    <scope>NUCLEOTIDE SEQUENCE [LARGE SCALE GENOMIC DNA]</scope>
    <source>
        <strain evidence="4 5">DCMF</strain>
    </source>
</reference>
<organism evidence="4 5">
    <name type="scientific">Formimonas warabiya</name>
    <dbReference type="NCBI Taxonomy" id="1761012"/>
    <lineage>
        <taxon>Bacteria</taxon>
        <taxon>Bacillati</taxon>
        <taxon>Bacillota</taxon>
        <taxon>Clostridia</taxon>
        <taxon>Eubacteriales</taxon>
        <taxon>Peptococcaceae</taxon>
        <taxon>Candidatus Formimonas</taxon>
    </lineage>
</organism>
<dbReference type="RefSeq" id="WP_148135391.1">
    <property type="nucleotide sequence ID" value="NZ_CP017634.1"/>
</dbReference>
<dbReference type="Proteomes" id="UP000323521">
    <property type="component" value="Chromosome"/>
</dbReference>
<evidence type="ECO:0000256" key="3">
    <source>
        <dbReference type="SAM" id="Phobius"/>
    </source>
</evidence>
<dbReference type="InterPro" id="IPR000462">
    <property type="entry name" value="CDP-OH_P_trans"/>
</dbReference>
<feature type="transmembrane region" description="Helical" evidence="3">
    <location>
        <begin position="52"/>
        <end position="71"/>
    </location>
</feature>
<dbReference type="PROSITE" id="PS00379">
    <property type="entry name" value="CDP_ALCOHOL_P_TRANSF"/>
    <property type="match status" value="1"/>
</dbReference>
<keyword evidence="1 2" id="KW-0808">Transferase</keyword>
<sequence length="196" mass="21659">MLDTRGRKFVDPVIQFSAKFLLKKGFSANLITWIAFVTGILSGPLVWGGYPLAAVIILWVSGFLDAVDGALARMTKPSPWGTVLDVTFDRMVEISVILGLAFRFPQAAWSLLLLSVSIIISMTVFLTVGAVTEKKGMKSFYYQPGLAERTEGFIMFSLMMVFTGQLVVISLAFFGMILFTAGQRLLEAKRLLTKEE</sequence>
<dbReference type="GO" id="GO:0016020">
    <property type="term" value="C:membrane"/>
    <property type="evidence" value="ECO:0007669"/>
    <property type="project" value="InterPro"/>
</dbReference>
<evidence type="ECO:0000256" key="2">
    <source>
        <dbReference type="RuleBase" id="RU003750"/>
    </source>
</evidence>
<feature type="transmembrane region" description="Helical" evidence="3">
    <location>
        <begin position="108"/>
        <end position="132"/>
    </location>
</feature>
<keyword evidence="5" id="KW-1185">Reference proteome</keyword>
<keyword evidence="3" id="KW-0812">Transmembrane</keyword>
<evidence type="ECO:0000256" key="1">
    <source>
        <dbReference type="ARBA" id="ARBA00022679"/>
    </source>
</evidence>
<evidence type="ECO:0000313" key="4">
    <source>
        <dbReference type="EMBL" id="ATW26115.1"/>
    </source>
</evidence>
<dbReference type="Gene3D" id="1.20.120.1760">
    <property type="match status" value="1"/>
</dbReference>
<comment type="similarity">
    <text evidence="2">Belongs to the CDP-alcohol phosphatidyltransferase class-I family.</text>
</comment>
<gene>
    <name evidence="4" type="ORF">DCMF_16245</name>
</gene>
<keyword evidence="3" id="KW-0472">Membrane</keyword>
<dbReference type="GO" id="GO:0016780">
    <property type="term" value="F:phosphotransferase activity, for other substituted phosphate groups"/>
    <property type="evidence" value="ECO:0007669"/>
    <property type="project" value="InterPro"/>
</dbReference>
<dbReference type="AlphaFoldDB" id="A0A3G1KV86"/>
<feature type="transmembrane region" description="Helical" evidence="3">
    <location>
        <begin position="26"/>
        <end position="46"/>
    </location>
</feature>